<evidence type="ECO:0000313" key="2">
    <source>
        <dbReference type="Proteomes" id="UP000805704"/>
    </source>
</evidence>
<name>A0ACB7F7C6_NIBAL</name>
<protein>
    <submittedName>
        <fullName evidence="1">Cingulin</fullName>
    </submittedName>
</protein>
<reference evidence="1" key="1">
    <citation type="submission" date="2020-04" db="EMBL/GenBank/DDBJ databases">
        <title>A chromosome-scale assembly and high-density genetic map of the yellow drum (Nibea albiflora) genome.</title>
        <authorList>
            <person name="Xu D."/>
            <person name="Zhang W."/>
            <person name="Chen R."/>
            <person name="Tan P."/>
            <person name="Wang L."/>
            <person name="Song H."/>
            <person name="Tian L."/>
            <person name="Zhu Q."/>
            <person name="Wang B."/>
        </authorList>
    </citation>
    <scope>NUCLEOTIDE SEQUENCE</scope>
    <source>
        <strain evidence="1">ZJHYS-2018</strain>
    </source>
</reference>
<dbReference type="EMBL" id="CM024804">
    <property type="protein sequence ID" value="KAG8010051.1"/>
    <property type="molecule type" value="Genomic_DNA"/>
</dbReference>
<keyword evidence="2" id="KW-1185">Reference proteome</keyword>
<proteinExistence type="predicted"/>
<accession>A0ACB7F7C6</accession>
<comment type="caution">
    <text evidence="1">The sequence shown here is derived from an EMBL/GenBank/DDBJ whole genome shotgun (WGS) entry which is preliminary data.</text>
</comment>
<sequence length="229" mass="26706">MSRQKKELLLACEERDNHQLDKELLTNRLRHLEGELEASKNSLNEKTREIRILELKELRSRVADMEGQSRSSAGMSQLENKIQDLEERLRNEEREKNSMLATQRRLERKLKDLNLTLDEERLAHTEQRDQLTLRVKALKRQVDEGETELERIDGLRRKAQRDMEEQMELKEALQSRVTALETDLKRKTQVAMRPVLDSSALSSDDDDSMYDPSTITSILTESNLQTSSC</sequence>
<dbReference type="Proteomes" id="UP000805704">
    <property type="component" value="Chromosome 16"/>
</dbReference>
<organism evidence="1 2">
    <name type="scientific">Nibea albiflora</name>
    <name type="common">Yellow drum</name>
    <name type="synonym">Corvina albiflora</name>
    <dbReference type="NCBI Taxonomy" id="240163"/>
    <lineage>
        <taxon>Eukaryota</taxon>
        <taxon>Metazoa</taxon>
        <taxon>Chordata</taxon>
        <taxon>Craniata</taxon>
        <taxon>Vertebrata</taxon>
        <taxon>Euteleostomi</taxon>
        <taxon>Actinopterygii</taxon>
        <taxon>Neopterygii</taxon>
        <taxon>Teleostei</taxon>
        <taxon>Neoteleostei</taxon>
        <taxon>Acanthomorphata</taxon>
        <taxon>Eupercaria</taxon>
        <taxon>Sciaenidae</taxon>
        <taxon>Nibea</taxon>
    </lineage>
</organism>
<gene>
    <name evidence="1" type="primary">CGN.4</name>
    <name evidence="1" type="ORF">GBF38_014209</name>
</gene>
<evidence type="ECO:0000313" key="1">
    <source>
        <dbReference type="EMBL" id="KAG8010051.1"/>
    </source>
</evidence>